<comment type="caution">
    <text evidence="1">The sequence shown here is derived from an EMBL/GenBank/DDBJ whole genome shotgun (WGS) entry which is preliminary data.</text>
</comment>
<evidence type="ECO:0008006" key="3">
    <source>
        <dbReference type="Google" id="ProtNLM"/>
    </source>
</evidence>
<dbReference type="Proteomes" id="UP001153954">
    <property type="component" value="Unassembled WGS sequence"/>
</dbReference>
<evidence type="ECO:0000313" key="1">
    <source>
        <dbReference type="EMBL" id="CAH2101090.1"/>
    </source>
</evidence>
<dbReference type="EMBL" id="CAKOGL010000023">
    <property type="protein sequence ID" value="CAH2101090.1"/>
    <property type="molecule type" value="Genomic_DNA"/>
</dbReference>
<keyword evidence="2" id="KW-1185">Reference proteome</keyword>
<evidence type="ECO:0000313" key="2">
    <source>
        <dbReference type="Proteomes" id="UP001153954"/>
    </source>
</evidence>
<gene>
    <name evidence="1" type="ORF">EEDITHA_LOCUS15882</name>
</gene>
<name>A0AAU9UWA0_EUPED</name>
<proteinExistence type="predicted"/>
<sequence>MRFLTTDCVTDTDCVAENAFGLLNQVFRVFYTPIAVLPSTCTDLILVACCLHNLLRDAYLEENSRPHYVRDENENPTGNMIHLTGTRGQASDGTHIREYNILASFILHPPNFIPNFVLFFRIFVFFNA</sequence>
<organism evidence="1 2">
    <name type="scientific">Euphydryas editha</name>
    <name type="common">Edith's checkerspot</name>
    <dbReference type="NCBI Taxonomy" id="104508"/>
    <lineage>
        <taxon>Eukaryota</taxon>
        <taxon>Metazoa</taxon>
        <taxon>Ecdysozoa</taxon>
        <taxon>Arthropoda</taxon>
        <taxon>Hexapoda</taxon>
        <taxon>Insecta</taxon>
        <taxon>Pterygota</taxon>
        <taxon>Neoptera</taxon>
        <taxon>Endopterygota</taxon>
        <taxon>Lepidoptera</taxon>
        <taxon>Glossata</taxon>
        <taxon>Ditrysia</taxon>
        <taxon>Papilionoidea</taxon>
        <taxon>Nymphalidae</taxon>
        <taxon>Nymphalinae</taxon>
        <taxon>Euphydryas</taxon>
    </lineage>
</organism>
<reference evidence="1" key="1">
    <citation type="submission" date="2022-03" db="EMBL/GenBank/DDBJ databases">
        <authorList>
            <person name="Tunstrom K."/>
        </authorList>
    </citation>
    <scope>NUCLEOTIDE SEQUENCE</scope>
</reference>
<protein>
    <recommendedName>
        <fullName evidence="3">DDE Tnp4 domain-containing protein</fullName>
    </recommendedName>
</protein>
<accession>A0AAU9UWA0</accession>
<dbReference type="AlphaFoldDB" id="A0AAU9UWA0"/>